<accession>Q114G5</accession>
<reference evidence="1" key="1">
    <citation type="submission" date="2006-06" db="EMBL/GenBank/DDBJ databases">
        <title>Complete sequence of Trichodesmium erythraeum IMS101.</title>
        <authorList>
            <consortium name="US DOE Joint Genome Institute"/>
            <person name="Copeland A."/>
            <person name="Lucas S."/>
            <person name="Lapidus A."/>
            <person name="Barry K."/>
            <person name="Detter J.C."/>
            <person name="Glavina del Rio T."/>
            <person name="Hammon N."/>
            <person name="Israni S."/>
            <person name="Dalin E."/>
            <person name="Tice H."/>
            <person name="Pitluck S."/>
            <person name="Kiss H."/>
            <person name="Munk A.C."/>
            <person name="Brettin T."/>
            <person name="Bruce D."/>
            <person name="Han C."/>
            <person name="Tapia R."/>
            <person name="Gilna P."/>
            <person name="Schmutz J."/>
            <person name="Larimer F."/>
            <person name="Land M."/>
            <person name="Hauser L."/>
            <person name="Kyrpides N."/>
            <person name="Kim E."/>
            <person name="Richardson P."/>
        </authorList>
    </citation>
    <scope>NUCLEOTIDE SEQUENCE [LARGE SCALE GENOMIC DNA]</scope>
    <source>
        <strain evidence="1">IMS101</strain>
    </source>
</reference>
<organism evidence="1">
    <name type="scientific">Trichodesmium erythraeum (strain IMS101)</name>
    <dbReference type="NCBI Taxonomy" id="203124"/>
    <lineage>
        <taxon>Bacteria</taxon>
        <taxon>Bacillati</taxon>
        <taxon>Cyanobacteriota</taxon>
        <taxon>Cyanophyceae</taxon>
        <taxon>Oscillatoriophycideae</taxon>
        <taxon>Oscillatoriales</taxon>
        <taxon>Microcoleaceae</taxon>
        <taxon>Trichodesmium</taxon>
    </lineage>
</organism>
<dbReference type="HOGENOM" id="CLU_2557302_0_0_3"/>
<protein>
    <submittedName>
        <fullName evidence="1">Uncharacterized protein</fullName>
    </submittedName>
</protein>
<gene>
    <name evidence="1" type="ordered locus">Tery_1853</name>
</gene>
<name>Q114G5_TRIEI</name>
<dbReference type="STRING" id="203124.Tery_1853"/>
<proteinExistence type="predicted"/>
<evidence type="ECO:0000313" key="1">
    <source>
        <dbReference type="EMBL" id="ABG51109.1"/>
    </source>
</evidence>
<dbReference type="eggNOG" id="COG0542">
    <property type="taxonomic scope" value="Bacteria"/>
</dbReference>
<dbReference type="KEGG" id="ter:Tery_1853"/>
<dbReference type="AlphaFoldDB" id="Q114G5"/>
<sequence>MEFVIAIGQNFLQQYIELTKEKYNLIIEFQPSILDVLSIRMKEKRNLMLGGRRIKSLLETLLEKPLNSWIFQNFPDTAFLNN</sequence>
<dbReference type="EMBL" id="CP000393">
    <property type="protein sequence ID" value="ABG51109.1"/>
    <property type="molecule type" value="Genomic_DNA"/>
</dbReference>